<dbReference type="eggNOG" id="COG1180">
    <property type="taxonomic scope" value="Bacteria"/>
</dbReference>
<dbReference type="Gene3D" id="3.80.30.10">
    <property type="entry name" value="pyruvate-formate lyase- activating enzyme"/>
    <property type="match status" value="1"/>
</dbReference>
<sequence>MDKDSGGNSGIVFDIDHYAVHDGPGIRTCIFLKGCFLSCLWCHSPESQSIKPQLLYSSSRCTHCGACTTVCPEDLHSMDSNGHKFKREGCITCGRCAEVCPTGALFICGTRMTLDEVVNEALEDMAFYKNSGGGVTLTGGEVLCQPAFTLRILQALKKEEVHTIVETSGYGNKRDLIDLVPYTDIFYFDYKLGKKELFKKYTGGDWDVVLENLKALREKTRSIVLRIPLIPGITDSVENINSAYEIANKLKIGVVHLLPYNSSADAKYDWCGMNYSLGKLSARPGLYEELLNMAPKDIKVSVVR</sequence>
<evidence type="ECO:0000256" key="3">
    <source>
        <dbReference type="ARBA" id="ARBA00022691"/>
    </source>
</evidence>
<evidence type="ECO:0000313" key="11">
    <source>
        <dbReference type="Proteomes" id="UP000014155"/>
    </source>
</evidence>
<dbReference type="PIRSF" id="PIRSF000371">
    <property type="entry name" value="PFL_act_enz"/>
    <property type="match status" value="1"/>
</dbReference>
<dbReference type="PROSITE" id="PS51918">
    <property type="entry name" value="RADICAL_SAM"/>
    <property type="match status" value="1"/>
</dbReference>
<dbReference type="SUPFAM" id="SSF102114">
    <property type="entry name" value="Radical SAM enzymes"/>
    <property type="match status" value="1"/>
</dbReference>
<evidence type="ECO:0000256" key="5">
    <source>
        <dbReference type="ARBA" id="ARBA00023004"/>
    </source>
</evidence>
<proteinExistence type="predicted"/>
<evidence type="ECO:0000256" key="1">
    <source>
        <dbReference type="ARBA" id="ARBA00001966"/>
    </source>
</evidence>
<dbReference type="InterPro" id="IPR040074">
    <property type="entry name" value="BssD/PflA/YjjW"/>
</dbReference>
<dbReference type="InterPro" id="IPR007197">
    <property type="entry name" value="rSAM"/>
</dbReference>
<dbReference type="AlphaFoldDB" id="S0FH35"/>
<dbReference type="RefSeq" id="WP_004627465.1">
    <property type="nucleotide sequence ID" value="NZ_AORV01000045.1"/>
</dbReference>
<organism evidence="10 11">
    <name type="scientific">Ruminiclostridium cellobioparum subsp. termitidis CT1112</name>
    <dbReference type="NCBI Taxonomy" id="1195236"/>
    <lineage>
        <taxon>Bacteria</taxon>
        <taxon>Bacillati</taxon>
        <taxon>Bacillota</taxon>
        <taxon>Clostridia</taxon>
        <taxon>Eubacteriales</taxon>
        <taxon>Oscillospiraceae</taxon>
        <taxon>Ruminiclostridium</taxon>
    </lineage>
</organism>
<keyword evidence="3" id="KW-0949">S-adenosyl-L-methionine</keyword>
<protein>
    <submittedName>
        <fullName evidence="10">Glycyl-radical enzyme activating protein family</fullName>
        <ecNumber evidence="10">1.97.1.4</ecNumber>
    </submittedName>
</protein>
<dbReference type="InterPro" id="IPR017896">
    <property type="entry name" value="4Fe4S_Fe-S-bd"/>
</dbReference>
<accession>S0FH35</accession>
<keyword evidence="2" id="KW-0004">4Fe-4S</keyword>
<dbReference type="PROSITE" id="PS51379">
    <property type="entry name" value="4FE4S_FER_2"/>
    <property type="match status" value="2"/>
</dbReference>
<dbReference type="SFLD" id="SFLDG01118">
    <property type="entry name" value="activating_enzymes__group_2"/>
    <property type="match status" value="1"/>
</dbReference>
<keyword evidence="10" id="KW-0560">Oxidoreductase</keyword>
<dbReference type="SFLD" id="SFLDG01066">
    <property type="entry name" value="organic_radical-activating_enz"/>
    <property type="match status" value="1"/>
</dbReference>
<evidence type="ECO:0000313" key="10">
    <source>
        <dbReference type="EMBL" id="EMS70950.1"/>
    </source>
</evidence>
<name>S0FH35_RUMCE</name>
<dbReference type="EMBL" id="AORV01000045">
    <property type="protein sequence ID" value="EMS70950.1"/>
    <property type="molecule type" value="Genomic_DNA"/>
</dbReference>
<dbReference type="GO" id="GO:0046872">
    <property type="term" value="F:metal ion binding"/>
    <property type="evidence" value="ECO:0007669"/>
    <property type="project" value="UniProtKB-KW"/>
</dbReference>
<dbReference type="PANTHER" id="PTHR30352">
    <property type="entry name" value="PYRUVATE FORMATE-LYASE-ACTIVATING ENZYME"/>
    <property type="match status" value="1"/>
</dbReference>
<feature type="domain" description="4Fe-4S ferredoxin-type" evidence="8">
    <location>
        <begin position="84"/>
        <end position="110"/>
    </location>
</feature>
<dbReference type="PROSITE" id="PS00198">
    <property type="entry name" value="4FE4S_FER_1"/>
    <property type="match status" value="1"/>
</dbReference>
<evidence type="ECO:0000256" key="7">
    <source>
        <dbReference type="ARBA" id="ARBA00047365"/>
    </source>
</evidence>
<dbReference type="SFLD" id="SFLDS00029">
    <property type="entry name" value="Radical_SAM"/>
    <property type="match status" value="1"/>
</dbReference>
<dbReference type="GO" id="GO:0051539">
    <property type="term" value="F:4 iron, 4 sulfur cluster binding"/>
    <property type="evidence" value="ECO:0007669"/>
    <property type="project" value="UniProtKB-KW"/>
</dbReference>
<dbReference type="Pfam" id="PF04055">
    <property type="entry name" value="Radical_SAM"/>
    <property type="match status" value="1"/>
</dbReference>
<keyword evidence="11" id="KW-1185">Reference proteome</keyword>
<dbReference type="InterPro" id="IPR017900">
    <property type="entry name" value="4Fe4S_Fe_S_CS"/>
</dbReference>
<dbReference type="CDD" id="cd01335">
    <property type="entry name" value="Radical_SAM"/>
    <property type="match status" value="1"/>
</dbReference>
<dbReference type="SUPFAM" id="SSF54862">
    <property type="entry name" value="4Fe-4S ferredoxins"/>
    <property type="match status" value="1"/>
</dbReference>
<dbReference type="Proteomes" id="UP000014155">
    <property type="component" value="Unassembled WGS sequence"/>
</dbReference>
<comment type="caution">
    <text evidence="10">The sequence shown here is derived from an EMBL/GenBank/DDBJ whole genome shotgun (WGS) entry which is preliminary data.</text>
</comment>
<evidence type="ECO:0000256" key="6">
    <source>
        <dbReference type="ARBA" id="ARBA00023014"/>
    </source>
</evidence>
<dbReference type="PATRIC" id="fig|1195236.3.peg.3485"/>
<dbReference type="InterPro" id="IPR034457">
    <property type="entry name" value="Organic_radical-activating"/>
</dbReference>
<gene>
    <name evidence="10" type="ORF">CTER_3263</name>
</gene>
<comment type="cofactor">
    <cofactor evidence="1">
        <name>[4Fe-4S] cluster</name>
        <dbReference type="ChEBI" id="CHEBI:49883"/>
    </cofactor>
</comment>
<dbReference type="PANTHER" id="PTHR30352:SF4">
    <property type="entry name" value="PYRUVATE FORMATE-LYASE 2-ACTIVATING ENZYME"/>
    <property type="match status" value="1"/>
</dbReference>
<feature type="domain" description="4Fe-4S ferredoxin-type" evidence="8">
    <location>
        <begin position="52"/>
        <end position="81"/>
    </location>
</feature>
<dbReference type="InterPro" id="IPR058240">
    <property type="entry name" value="rSAM_sf"/>
</dbReference>
<evidence type="ECO:0000256" key="2">
    <source>
        <dbReference type="ARBA" id="ARBA00022485"/>
    </source>
</evidence>
<keyword evidence="6" id="KW-0411">Iron-sulfur</keyword>
<dbReference type="NCBIfam" id="TIGR02494">
    <property type="entry name" value="PFLE_PFLC"/>
    <property type="match status" value="1"/>
</dbReference>
<comment type="catalytic activity">
    <reaction evidence="7">
        <text>glycyl-[protein] + reduced [flavodoxin] + S-adenosyl-L-methionine = glycin-2-yl radical-[protein] + semiquinone [flavodoxin] + 5'-deoxyadenosine + L-methionine + H(+)</text>
        <dbReference type="Rhea" id="RHEA:61976"/>
        <dbReference type="Rhea" id="RHEA-COMP:10622"/>
        <dbReference type="Rhea" id="RHEA-COMP:14480"/>
        <dbReference type="Rhea" id="RHEA-COMP:15993"/>
        <dbReference type="Rhea" id="RHEA-COMP:15994"/>
        <dbReference type="ChEBI" id="CHEBI:15378"/>
        <dbReference type="ChEBI" id="CHEBI:17319"/>
        <dbReference type="ChEBI" id="CHEBI:29947"/>
        <dbReference type="ChEBI" id="CHEBI:32722"/>
        <dbReference type="ChEBI" id="CHEBI:57618"/>
        <dbReference type="ChEBI" id="CHEBI:57844"/>
        <dbReference type="ChEBI" id="CHEBI:59789"/>
        <dbReference type="ChEBI" id="CHEBI:140311"/>
    </reaction>
</comment>
<dbReference type="STRING" id="1195236.CTER_3263"/>
<dbReference type="Gene3D" id="3.30.70.20">
    <property type="match status" value="1"/>
</dbReference>
<dbReference type="Pfam" id="PF00037">
    <property type="entry name" value="Fer4"/>
    <property type="match status" value="2"/>
</dbReference>
<keyword evidence="4" id="KW-0479">Metal-binding</keyword>
<evidence type="ECO:0000256" key="4">
    <source>
        <dbReference type="ARBA" id="ARBA00022723"/>
    </source>
</evidence>
<dbReference type="EC" id="1.97.1.4" evidence="10"/>
<reference evidence="10 11" key="1">
    <citation type="journal article" date="2013" name="Genome Announc.">
        <title>Draft Genome Sequence of the Cellulolytic, Mesophilic, Anaerobic Bacterium Clostridium termitidis Strain CT1112 (DSM 5398).</title>
        <authorList>
            <person name="Lal S."/>
            <person name="Ramachandran U."/>
            <person name="Zhang X."/>
            <person name="Munir R."/>
            <person name="Sparling R."/>
            <person name="Levin D.B."/>
        </authorList>
    </citation>
    <scope>NUCLEOTIDE SEQUENCE [LARGE SCALE GENOMIC DNA]</scope>
    <source>
        <strain evidence="10 11">CT1112</strain>
    </source>
</reference>
<evidence type="ECO:0000259" key="9">
    <source>
        <dbReference type="PROSITE" id="PS51918"/>
    </source>
</evidence>
<evidence type="ECO:0000259" key="8">
    <source>
        <dbReference type="PROSITE" id="PS51379"/>
    </source>
</evidence>
<feature type="domain" description="Radical SAM core" evidence="9">
    <location>
        <begin position="21"/>
        <end position="304"/>
    </location>
</feature>
<dbReference type="GO" id="GO:0043365">
    <property type="term" value="F:[formate-C-acetyltransferase]-activating enzyme activity"/>
    <property type="evidence" value="ECO:0007669"/>
    <property type="project" value="UniProtKB-EC"/>
</dbReference>
<dbReference type="InterPro" id="IPR012839">
    <property type="entry name" value="Organic_radical_activase"/>
</dbReference>
<keyword evidence="5" id="KW-0408">Iron</keyword>